<evidence type="ECO:0000313" key="2">
    <source>
        <dbReference type="Proteomes" id="UP000826271"/>
    </source>
</evidence>
<comment type="caution">
    <text evidence="1">The sequence shown here is derived from an EMBL/GenBank/DDBJ whole genome shotgun (WGS) entry which is preliminary data.</text>
</comment>
<keyword evidence="2" id="KW-1185">Reference proteome</keyword>
<dbReference type="EMBL" id="WHWC01000013">
    <property type="protein sequence ID" value="KAG8371359.1"/>
    <property type="molecule type" value="Genomic_DNA"/>
</dbReference>
<evidence type="ECO:0000313" key="1">
    <source>
        <dbReference type="EMBL" id="KAG8371359.1"/>
    </source>
</evidence>
<sequence length="154" mass="17099">MHPPNPMMCPAHVNAPNAAGVGSTHLQQHPFPPFYEQQHPHSRPLVGHSLPEFDQPYRPFKGLSRPLPSDIEMELNGVLNNLTGTKESIKGKFDRLKYSFFNNFSIKILNIVCPWANVSTYVIASASSGYMLTSCCAFAIFGGEMLMISKTCEI</sequence>
<gene>
    <name evidence="1" type="ORF">BUALT_Bualt13G0079500</name>
</gene>
<reference evidence="1" key="1">
    <citation type="submission" date="2019-10" db="EMBL/GenBank/DDBJ databases">
        <authorList>
            <person name="Zhang R."/>
            <person name="Pan Y."/>
            <person name="Wang J."/>
            <person name="Ma R."/>
            <person name="Yu S."/>
        </authorList>
    </citation>
    <scope>NUCLEOTIDE SEQUENCE</scope>
    <source>
        <strain evidence="1">LA-IB0</strain>
        <tissue evidence="1">Leaf</tissue>
    </source>
</reference>
<proteinExistence type="predicted"/>
<dbReference type="Proteomes" id="UP000826271">
    <property type="component" value="Unassembled WGS sequence"/>
</dbReference>
<protein>
    <submittedName>
        <fullName evidence="1">Uncharacterized protein</fullName>
    </submittedName>
</protein>
<name>A0AAV6WU44_9LAMI</name>
<dbReference type="AlphaFoldDB" id="A0AAV6WU44"/>
<accession>A0AAV6WU44</accession>
<organism evidence="1 2">
    <name type="scientific">Buddleja alternifolia</name>
    <dbReference type="NCBI Taxonomy" id="168488"/>
    <lineage>
        <taxon>Eukaryota</taxon>
        <taxon>Viridiplantae</taxon>
        <taxon>Streptophyta</taxon>
        <taxon>Embryophyta</taxon>
        <taxon>Tracheophyta</taxon>
        <taxon>Spermatophyta</taxon>
        <taxon>Magnoliopsida</taxon>
        <taxon>eudicotyledons</taxon>
        <taxon>Gunneridae</taxon>
        <taxon>Pentapetalae</taxon>
        <taxon>asterids</taxon>
        <taxon>lamiids</taxon>
        <taxon>Lamiales</taxon>
        <taxon>Scrophulariaceae</taxon>
        <taxon>Buddlejeae</taxon>
        <taxon>Buddleja</taxon>
    </lineage>
</organism>